<dbReference type="AlphaFoldDB" id="A0A9Q9UVZ9"/>
<name>A0A9Q9UVZ9_MOOP1</name>
<keyword evidence="1" id="KW-0732">Signal</keyword>
<reference evidence="2" key="1">
    <citation type="journal article" date="2017" name="Proc. Natl. Acad. Sci. U.S.A.">
        <title>Comparative genomics uncovers the prolific and distinctive metabolic potential of the cyanobacterial genus Moorea.</title>
        <authorList>
            <person name="Leao T."/>
            <person name="Castelao G."/>
            <person name="Korobeynikov A."/>
            <person name="Monroe E.A."/>
            <person name="Podell S."/>
            <person name="Glukhov E."/>
            <person name="Allen E.E."/>
            <person name="Gerwick W.H."/>
            <person name="Gerwick L."/>
        </authorList>
    </citation>
    <scope>NUCLEOTIDE SEQUENCE</scope>
    <source>
        <strain evidence="2">JHB</strain>
    </source>
</reference>
<dbReference type="EMBL" id="CP017708">
    <property type="protein sequence ID" value="WAN69365.1"/>
    <property type="molecule type" value="Genomic_DNA"/>
</dbReference>
<organism evidence="2">
    <name type="scientific">Moorena producens (strain JHB)</name>
    <dbReference type="NCBI Taxonomy" id="1454205"/>
    <lineage>
        <taxon>Bacteria</taxon>
        <taxon>Bacillati</taxon>
        <taxon>Cyanobacteriota</taxon>
        <taxon>Cyanophyceae</taxon>
        <taxon>Coleofasciculales</taxon>
        <taxon>Coleofasciculaceae</taxon>
        <taxon>Moorena</taxon>
    </lineage>
</organism>
<dbReference type="Proteomes" id="UP000176944">
    <property type="component" value="Chromosome"/>
</dbReference>
<evidence type="ECO:0000256" key="1">
    <source>
        <dbReference type="SAM" id="SignalP"/>
    </source>
</evidence>
<gene>
    <name evidence="2" type="ORF">BJP36_44200</name>
</gene>
<proteinExistence type="predicted"/>
<accession>A0A9Q9UVZ9</accession>
<feature type="signal peptide" evidence="1">
    <location>
        <begin position="1"/>
        <end position="28"/>
    </location>
</feature>
<protein>
    <submittedName>
        <fullName evidence="2">Uncharacterized protein</fullName>
    </submittedName>
</protein>
<feature type="chain" id="PRO_5040382487" evidence="1">
    <location>
        <begin position="29"/>
        <end position="121"/>
    </location>
</feature>
<reference evidence="2" key="2">
    <citation type="submission" date="2022-10" db="EMBL/GenBank/DDBJ databases">
        <authorList>
            <person name="Ngo T.-E."/>
        </authorList>
    </citation>
    <scope>NUCLEOTIDE SEQUENCE</scope>
    <source>
        <strain evidence="2">JHB</strain>
    </source>
</reference>
<evidence type="ECO:0000313" key="2">
    <source>
        <dbReference type="EMBL" id="WAN69365.1"/>
    </source>
</evidence>
<sequence>MKRIMQAMLAIVFALVAVLSLQVGHAYAQDASPQEVEVVYEYDWFTVKADEFKEVNVTQDVPFDIELVDTGDEGSYVFVLGCNVYVLGGHDYIGDTCNPSSSDITIKNDGPDDVDVNIFPQ</sequence>